<evidence type="ECO:0000313" key="3">
    <source>
        <dbReference type="EMBL" id="RRS06056.1"/>
    </source>
</evidence>
<dbReference type="InterPro" id="IPR036661">
    <property type="entry name" value="Luciferase-like_sf"/>
</dbReference>
<dbReference type="EC" id="1.-.-.-" evidence="3"/>
<evidence type="ECO:0000313" key="4">
    <source>
        <dbReference type="Proteomes" id="UP000269265"/>
    </source>
</evidence>
<dbReference type="Proteomes" id="UP000269265">
    <property type="component" value="Unassembled WGS sequence"/>
</dbReference>
<accession>A0A426VGH9</accession>
<organism evidence="3 4">
    <name type="scientific">Aquabacterium soli</name>
    <dbReference type="NCBI Taxonomy" id="2493092"/>
    <lineage>
        <taxon>Bacteria</taxon>
        <taxon>Pseudomonadati</taxon>
        <taxon>Pseudomonadota</taxon>
        <taxon>Betaproteobacteria</taxon>
        <taxon>Burkholderiales</taxon>
        <taxon>Aquabacterium</taxon>
    </lineage>
</organism>
<evidence type="ECO:0000259" key="2">
    <source>
        <dbReference type="Pfam" id="PF00296"/>
    </source>
</evidence>
<dbReference type="RefSeq" id="WP_125241199.1">
    <property type="nucleotide sequence ID" value="NZ_RSED01000001.1"/>
</dbReference>
<comment type="caution">
    <text evidence="3">The sequence shown here is derived from an EMBL/GenBank/DDBJ whole genome shotgun (WGS) entry which is preliminary data.</text>
</comment>
<feature type="domain" description="Luciferase-like" evidence="2">
    <location>
        <begin position="9"/>
        <end position="293"/>
    </location>
</feature>
<dbReference type="InterPro" id="IPR050564">
    <property type="entry name" value="F420-G6PD/mer"/>
</dbReference>
<gene>
    <name evidence="3" type="ORF">EIP75_00140</name>
</gene>
<dbReference type="PANTHER" id="PTHR43244">
    <property type="match status" value="1"/>
</dbReference>
<dbReference type="InterPro" id="IPR019945">
    <property type="entry name" value="F420_G6P_DH-rel"/>
</dbReference>
<evidence type="ECO:0000256" key="1">
    <source>
        <dbReference type="ARBA" id="ARBA00023002"/>
    </source>
</evidence>
<dbReference type="OrthoDB" id="180193at2"/>
<keyword evidence="1 3" id="KW-0560">Oxidoreductase</keyword>
<keyword evidence="4" id="KW-1185">Reference proteome</keyword>
<dbReference type="Pfam" id="PF00296">
    <property type="entry name" value="Bac_luciferase"/>
    <property type="match status" value="1"/>
</dbReference>
<reference evidence="3 4" key="1">
    <citation type="submission" date="2018-12" db="EMBL/GenBank/DDBJ databases">
        <title>The whole draft genome of Aquabacterium sp. SJQ9.</title>
        <authorList>
            <person name="Sun L."/>
            <person name="Gao X."/>
            <person name="Chen W."/>
            <person name="Huang K."/>
        </authorList>
    </citation>
    <scope>NUCLEOTIDE SEQUENCE [LARGE SCALE GENOMIC DNA]</scope>
    <source>
        <strain evidence="3 4">SJQ9</strain>
    </source>
</reference>
<dbReference type="AlphaFoldDB" id="A0A426VGH9"/>
<dbReference type="InterPro" id="IPR011251">
    <property type="entry name" value="Luciferase-like_dom"/>
</dbReference>
<dbReference type="NCBIfam" id="TIGR03557">
    <property type="entry name" value="F420_G6P_family"/>
    <property type="match status" value="1"/>
</dbReference>
<dbReference type="Gene3D" id="3.20.20.30">
    <property type="entry name" value="Luciferase-like domain"/>
    <property type="match status" value="1"/>
</dbReference>
<protein>
    <submittedName>
        <fullName evidence="3">TIGR03557 family F420-dependent LLM class oxidoreductase</fullName>
        <ecNumber evidence="3">1.-.-.-</ecNumber>
    </submittedName>
</protein>
<dbReference type="PANTHER" id="PTHR43244:SF1">
    <property type="entry name" value="5,10-METHYLENETETRAHYDROMETHANOPTERIN REDUCTASE"/>
    <property type="match status" value="1"/>
</dbReference>
<sequence length="331" mass="36550">MTKYSYHASHEQFSPSQLVSFCKLAENHRFDAVFCSDHLQPWATTQGNSGHLWSWLGAAMQATHHIAFSTITVPGGMRHHPVMVAQAMATLEEMFPGRLPWIAFGSGEALNEAALGGDWPPAPQRNQRLEEAAGIIRQLMRGQSVTDLGMFDLHDARIWVGSKNSPQLFGSAMTEATAHWVGGWADGLLTLGTDLGGLSKIINAFRQGGGRGKPVHVKIDTCHGKSRPSALEEAHRQWRYACVERCKHHDLRTPEAFEAESHTLKVEDMDRHVLIWTDAQELIDHLWACIQMGVGAINLHHVGIQQPAFISTVGSSVIPPLRLRERSTGNA</sequence>
<dbReference type="GO" id="GO:0016705">
    <property type="term" value="F:oxidoreductase activity, acting on paired donors, with incorporation or reduction of molecular oxygen"/>
    <property type="evidence" value="ECO:0007669"/>
    <property type="project" value="InterPro"/>
</dbReference>
<proteinExistence type="predicted"/>
<name>A0A426VGH9_9BURK</name>
<dbReference type="SUPFAM" id="SSF51679">
    <property type="entry name" value="Bacterial luciferase-like"/>
    <property type="match status" value="1"/>
</dbReference>
<dbReference type="EMBL" id="RSED01000001">
    <property type="protein sequence ID" value="RRS06056.1"/>
    <property type="molecule type" value="Genomic_DNA"/>
</dbReference>
<dbReference type="CDD" id="cd01097">
    <property type="entry name" value="Tetrahydromethanopterin_reductase"/>
    <property type="match status" value="1"/>
</dbReference>